<dbReference type="InterPro" id="IPR012677">
    <property type="entry name" value="Nucleotide-bd_a/b_plait_sf"/>
</dbReference>
<feature type="domain" description="RRM" evidence="2">
    <location>
        <begin position="16"/>
        <end position="60"/>
    </location>
</feature>
<name>A0A8C6LUL9_NOTFU</name>
<dbReference type="InterPro" id="IPR000504">
    <property type="entry name" value="RRM_dom"/>
</dbReference>
<evidence type="ECO:0000256" key="1">
    <source>
        <dbReference type="PROSITE-ProRule" id="PRU00176"/>
    </source>
</evidence>
<organism evidence="3 4">
    <name type="scientific">Nothobranchius furzeri</name>
    <name type="common">Turquoise killifish</name>
    <dbReference type="NCBI Taxonomy" id="105023"/>
    <lineage>
        <taxon>Eukaryota</taxon>
        <taxon>Metazoa</taxon>
        <taxon>Chordata</taxon>
        <taxon>Craniata</taxon>
        <taxon>Vertebrata</taxon>
        <taxon>Euteleostomi</taxon>
        <taxon>Actinopterygii</taxon>
        <taxon>Neopterygii</taxon>
        <taxon>Teleostei</taxon>
        <taxon>Neoteleostei</taxon>
        <taxon>Acanthomorphata</taxon>
        <taxon>Ovalentaria</taxon>
        <taxon>Atherinomorphae</taxon>
        <taxon>Cyprinodontiformes</taxon>
        <taxon>Nothobranchiidae</taxon>
        <taxon>Nothobranchius</taxon>
    </lineage>
</organism>
<dbReference type="Gene3D" id="3.30.70.330">
    <property type="match status" value="1"/>
</dbReference>
<proteinExistence type="predicted"/>
<sequence length="94" mass="10474">IHGSLDHPDQPDIDAIKMFVGQIPRSWAEDQLQELFNPYGAIYEINILRDRSQNPPQSKGQCVLTTHTHTGGGHPEGSCVGAKSSFLWACWLCR</sequence>
<keyword evidence="4" id="KW-1185">Reference proteome</keyword>
<evidence type="ECO:0000259" key="2">
    <source>
        <dbReference type="PROSITE" id="PS50102"/>
    </source>
</evidence>
<keyword evidence="1" id="KW-0694">RNA-binding</keyword>
<evidence type="ECO:0000313" key="4">
    <source>
        <dbReference type="Proteomes" id="UP000694548"/>
    </source>
</evidence>
<dbReference type="AlphaFoldDB" id="A0A8C6LUL9"/>
<dbReference type="PROSITE" id="PS50102">
    <property type="entry name" value="RRM"/>
    <property type="match status" value="1"/>
</dbReference>
<reference evidence="3" key="2">
    <citation type="submission" date="2025-09" db="UniProtKB">
        <authorList>
            <consortium name="Ensembl"/>
        </authorList>
    </citation>
    <scope>IDENTIFICATION</scope>
</reference>
<protein>
    <recommendedName>
        <fullName evidence="2">RRM domain-containing protein</fullName>
    </recommendedName>
</protein>
<dbReference type="Pfam" id="PF00076">
    <property type="entry name" value="RRM_1"/>
    <property type="match status" value="1"/>
</dbReference>
<dbReference type="Proteomes" id="UP000694548">
    <property type="component" value="Unassembled WGS sequence"/>
</dbReference>
<dbReference type="SUPFAM" id="SSF54928">
    <property type="entry name" value="RNA-binding domain, RBD"/>
    <property type="match status" value="1"/>
</dbReference>
<dbReference type="InterPro" id="IPR035979">
    <property type="entry name" value="RBD_domain_sf"/>
</dbReference>
<dbReference type="Ensembl" id="ENSNFUT00015025472.1">
    <property type="protein sequence ID" value="ENSNFUP00015024369.1"/>
    <property type="gene ID" value="ENSNFUG00015011786.1"/>
</dbReference>
<accession>A0A8C6LUL9</accession>
<evidence type="ECO:0000313" key="3">
    <source>
        <dbReference type="Ensembl" id="ENSNFUP00015024369.1"/>
    </source>
</evidence>
<dbReference type="GO" id="GO:0003723">
    <property type="term" value="F:RNA binding"/>
    <property type="evidence" value="ECO:0007669"/>
    <property type="project" value="UniProtKB-UniRule"/>
</dbReference>
<reference evidence="3" key="1">
    <citation type="submission" date="2025-08" db="UniProtKB">
        <authorList>
            <consortium name="Ensembl"/>
        </authorList>
    </citation>
    <scope>IDENTIFICATION</scope>
</reference>
<dbReference type="GeneTree" id="ENSGT00940000158970"/>
<dbReference type="FunFam" id="3.30.70.330:FF:000013">
    <property type="entry name" value="CUGBP Elav-like family member 1 isoform 2"/>
    <property type="match status" value="1"/>
</dbReference>